<name>A0ABT9JDH2_9RHOB</name>
<feature type="transmembrane region" description="Helical" evidence="1">
    <location>
        <begin position="47"/>
        <end position="68"/>
    </location>
</feature>
<gene>
    <name evidence="2" type="ORF">Q5Y72_11730</name>
</gene>
<feature type="transmembrane region" description="Helical" evidence="1">
    <location>
        <begin position="160"/>
        <end position="180"/>
    </location>
</feature>
<keyword evidence="1" id="KW-0472">Membrane</keyword>
<dbReference type="Gene3D" id="1.20.1260.100">
    <property type="entry name" value="TspO/MBR protein"/>
    <property type="match status" value="1"/>
</dbReference>
<comment type="caution">
    <text evidence="2">The sequence shown here is derived from an EMBL/GenBank/DDBJ whole genome shotgun (WGS) entry which is preliminary data.</text>
</comment>
<keyword evidence="1" id="KW-0812">Transmembrane</keyword>
<evidence type="ECO:0000313" key="2">
    <source>
        <dbReference type="EMBL" id="MDP5307760.1"/>
    </source>
</evidence>
<evidence type="ECO:0000313" key="3">
    <source>
        <dbReference type="Proteomes" id="UP001224997"/>
    </source>
</evidence>
<feature type="transmembrane region" description="Helical" evidence="1">
    <location>
        <begin position="80"/>
        <end position="97"/>
    </location>
</feature>
<evidence type="ECO:0000256" key="1">
    <source>
        <dbReference type="SAM" id="Phobius"/>
    </source>
</evidence>
<feature type="transmembrane region" description="Helical" evidence="1">
    <location>
        <begin position="135"/>
        <end position="154"/>
    </location>
</feature>
<accession>A0ABT9JDH2</accession>
<dbReference type="RefSeq" id="WP_305963609.1">
    <property type="nucleotide sequence ID" value="NZ_JAVAMQ010000009.1"/>
</dbReference>
<keyword evidence="3" id="KW-1185">Reference proteome</keyword>
<sequence>MSRPLAILVLLATLAFALSTVVSQNFAGYPPDLFPVPQTDPPVQPAGWAFSIWGVIYLWLLASAGFGLLRRAQDADWTPARLPLLGSLAIGAFWLEVAGRAPVWATAMILAMLLLAVLAFLRAPRRDRAWLELPLGLYAGWLTAASGVSAGIVAAGFGILTAQVAAIAALMAILAVALAVQRLRPAGVTYPLGVLWALAGVIGASLSPANGTLLALAALGCLLLAARVILSMTRS</sequence>
<dbReference type="InterPro" id="IPR038330">
    <property type="entry name" value="TspO/MBR-related_sf"/>
</dbReference>
<protein>
    <submittedName>
        <fullName evidence="2">Tryptophan-rich sensory protein</fullName>
    </submittedName>
</protein>
<proteinExistence type="predicted"/>
<reference evidence="2 3" key="1">
    <citation type="submission" date="2023-08" db="EMBL/GenBank/DDBJ databases">
        <authorList>
            <person name="Park J.-S."/>
        </authorList>
    </citation>
    <scope>NUCLEOTIDE SEQUENCE [LARGE SCALE GENOMIC DNA]</scope>
    <source>
        <strain evidence="2 3">2205BS29-5</strain>
    </source>
</reference>
<feature type="transmembrane region" description="Helical" evidence="1">
    <location>
        <begin position="212"/>
        <end position="230"/>
    </location>
</feature>
<feature type="transmembrane region" description="Helical" evidence="1">
    <location>
        <begin position="103"/>
        <end position="123"/>
    </location>
</feature>
<dbReference type="EMBL" id="JAVAMQ010000009">
    <property type="protein sequence ID" value="MDP5307760.1"/>
    <property type="molecule type" value="Genomic_DNA"/>
</dbReference>
<feature type="transmembrane region" description="Helical" evidence="1">
    <location>
        <begin position="187"/>
        <end position="206"/>
    </location>
</feature>
<dbReference type="Proteomes" id="UP001224997">
    <property type="component" value="Unassembled WGS sequence"/>
</dbReference>
<organism evidence="2 3">
    <name type="scientific">Paracoccus spongiarum</name>
    <dbReference type="NCBI Taxonomy" id="3064387"/>
    <lineage>
        <taxon>Bacteria</taxon>
        <taxon>Pseudomonadati</taxon>
        <taxon>Pseudomonadota</taxon>
        <taxon>Alphaproteobacteria</taxon>
        <taxon>Rhodobacterales</taxon>
        <taxon>Paracoccaceae</taxon>
        <taxon>Paracoccus</taxon>
    </lineage>
</organism>
<keyword evidence="1" id="KW-1133">Transmembrane helix</keyword>